<accession>A0A9K3DDY5</accession>
<feature type="non-terminal residue" evidence="1">
    <location>
        <position position="116"/>
    </location>
</feature>
<comment type="caution">
    <text evidence="1">The sequence shown here is derived from an EMBL/GenBank/DDBJ whole genome shotgun (WGS) entry which is preliminary data.</text>
</comment>
<evidence type="ECO:0000313" key="1">
    <source>
        <dbReference type="EMBL" id="GIQ92194.1"/>
    </source>
</evidence>
<reference evidence="1 2" key="1">
    <citation type="journal article" date="2018" name="PLoS ONE">
        <title>The draft genome of Kipferlia bialata reveals reductive genome evolution in fornicate parasites.</title>
        <authorList>
            <person name="Tanifuji G."/>
            <person name="Takabayashi S."/>
            <person name="Kume K."/>
            <person name="Takagi M."/>
            <person name="Nakayama T."/>
            <person name="Kamikawa R."/>
            <person name="Inagaki Y."/>
            <person name="Hashimoto T."/>
        </authorList>
    </citation>
    <scope>NUCLEOTIDE SEQUENCE [LARGE SCALE GENOMIC DNA]</scope>
    <source>
        <strain evidence="1">NY0173</strain>
    </source>
</reference>
<dbReference type="AlphaFoldDB" id="A0A9K3DDY5"/>
<gene>
    <name evidence="1" type="ORF">KIPB_015832</name>
</gene>
<dbReference type="Proteomes" id="UP000265618">
    <property type="component" value="Unassembled WGS sequence"/>
</dbReference>
<dbReference type="InterPro" id="IPR011989">
    <property type="entry name" value="ARM-like"/>
</dbReference>
<evidence type="ECO:0000313" key="2">
    <source>
        <dbReference type="Proteomes" id="UP000265618"/>
    </source>
</evidence>
<keyword evidence="2" id="KW-1185">Reference proteome</keyword>
<sequence>VRKGLVVLAQQLYAAGCQAEFKGVVDCFQAIAKTDFPVQWSTLLDELFQYMEGTIDQRIVSLTLLEVVVRRFREEERSDNLWSVINYTGDKLAPRVLAIMQVLPLSLSLSLYTLCP</sequence>
<dbReference type="InterPro" id="IPR016024">
    <property type="entry name" value="ARM-type_fold"/>
</dbReference>
<name>A0A9K3DDY5_9EUKA</name>
<organism evidence="1 2">
    <name type="scientific">Kipferlia bialata</name>
    <dbReference type="NCBI Taxonomy" id="797122"/>
    <lineage>
        <taxon>Eukaryota</taxon>
        <taxon>Metamonada</taxon>
        <taxon>Carpediemonas-like organisms</taxon>
        <taxon>Kipferlia</taxon>
    </lineage>
</organism>
<protein>
    <submittedName>
        <fullName evidence="1">Uncharacterized protein</fullName>
    </submittedName>
</protein>
<proteinExistence type="predicted"/>
<dbReference type="EMBL" id="BDIP01009173">
    <property type="protein sequence ID" value="GIQ92194.1"/>
    <property type="molecule type" value="Genomic_DNA"/>
</dbReference>
<dbReference type="Gene3D" id="1.25.10.10">
    <property type="entry name" value="Leucine-rich Repeat Variant"/>
    <property type="match status" value="1"/>
</dbReference>
<dbReference type="SUPFAM" id="SSF48371">
    <property type="entry name" value="ARM repeat"/>
    <property type="match status" value="1"/>
</dbReference>